<feature type="compositionally biased region" description="Low complexity" evidence="4">
    <location>
        <begin position="1"/>
        <end position="20"/>
    </location>
</feature>
<dbReference type="InterPro" id="IPR027417">
    <property type="entry name" value="P-loop_NTPase"/>
</dbReference>
<protein>
    <submittedName>
        <fullName evidence="6">ABC-F family ATP-binding cassette domain-containing protein</fullName>
    </submittedName>
</protein>
<dbReference type="GO" id="GO:0016887">
    <property type="term" value="F:ATP hydrolysis activity"/>
    <property type="evidence" value="ECO:0007669"/>
    <property type="project" value="InterPro"/>
</dbReference>
<dbReference type="SUPFAM" id="SSF52540">
    <property type="entry name" value="P-loop containing nucleoside triphosphate hydrolases"/>
    <property type="match status" value="2"/>
</dbReference>
<dbReference type="PROSITE" id="PS50893">
    <property type="entry name" value="ABC_TRANSPORTER_2"/>
    <property type="match status" value="2"/>
</dbReference>
<reference evidence="6 7" key="1">
    <citation type="submission" date="2019-05" db="EMBL/GenBank/DDBJ databases">
        <title>Genome sequence of Cellulomonas hominis strain CS1.</title>
        <authorList>
            <person name="Belmont J."/>
            <person name="Maclea K.S."/>
        </authorList>
    </citation>
    <scope>NUCLEOTIDE SEQUENCE [LARGE SCALE GENOMIC DNA]</scope>
    <source>
        <strain evidence="6 7">CS1</strain>
    </source>
</reference>
<gene>
    <name evidence="6" type="ORF">FA014_13800</name>
</gene>
<organism evidence="6 7">
    <name type="scientific">Cellulomonas hominis</name>
    <dbReference type="NCBI Taxonomy" id="156981"/>
    <lineage>
        <taxon>Bacteria</taxon>
        <taxon>Bacillati</taxon>
        <taxon>Actinomycetota</taxon>
        <taxon>Actinomycetes</taxon>
        <taxon>Micrococcales</taxon>
        <taxon>Cellulomonadaceae</taxon>
        <taxon>Cellulomonas</taxon>
    </lineage>
</organism>
<proteinExistence type="predicted"/>
<dbReference type="InterPro" id="IPR017871">
    <property type="entry name" value="ABC_transporter-like_CS"/>
</dbReference>
<dbReference type="GO" id="GO:0005524">
    <property type="term" value="F:ATP binding"/>
    <property type="evidence" value="ECO:0007669"/>
    <property type="project" value="UniProtKB-KW"/>
</dbReference>
<evidence type="ECO:0000313" key="7">
    <source>
        <dbReference type="Proteomes" id="UP000308121"/>
    </source>
</evidence>
<feature type="domain" description="ABC transporter" evidence="5">
    <location>
        <begin position="401"/>
        <end position="609"/>
    </location>
</feature>
<dbReference type="FunFam" id="3.40.50.300:FF:000011">
    <property type="entry name" value="Putative ABC transporter ATP-binding component"/>
    <property type="match status" value="1"/>
</dbReference>
<evidence type="ECO:0000313" key="6">
    <source>
        <dbReference type="EMBL" id="TKR22944.1"/>
    </source>
</evidence>
<feature type="region of interest" description="Disordered" evidence="4">
    <location>
        <begin position="1"/>
        <end position="54"/>
    </location>
</feature>
<dbReference type="PROSITE" id="PS00211">
    <property type="entry name" value="ABC_TRANSPORTER_1"/>
    <property type="match status" value="2"/>
</dbReference>
<evidence type="ECO:0000256" key="2">
    <source>
        <dbReference type="ARBA" id="ARBA00022741"/>
    </source>
</evidence>
<dbReference type="Proteomes" id="UP000308121">
    <property type="component" value="Unassembled WGS sequence"/>
</dbReference>
<dbReference type="PANTHER" id="PTHR19211">
    <property type="entry name" value="ATP-BINDING TRANSPORT PROTEIN-RELATED"/>
    <property type="match status" value="1"/>
</dbReference>
<comment type="caution">
    <text evidence="6">The sequence shown here is derived from an EMBL/GenBank/DDBJ whole genome shotgun (WGS) entry which is preliminary data.</text>
</comment>
<dbReference type="SMART" id="SM00382">
    <property type="entry name" value="AAA"/>
    <property type="match status" value="2"/>
</dbReference>
<dbReference type="PANTHER" id="PTHR19211:SF14">
    <property type="entry name" value="ATP-BINDING CASSETTE SUB-FAMILY F MEMBER 1"/>
    <property type="match status" value="1"/>
</dbReference>
<dbReference type="Gene3D" id="3.40.50.300">
    <property type="entry name" value="P-loop containing nucleotide triphosphate hydrolases"/>
    <property type="match status" value="3"/>
</dbReference>
<dbReference type="CDD" id="cd03221">
    <property type="entry name" value="ABCF_EF-3"/>
    <property type="match status" value="1"/>
</dbReference>
<dbReference type="InterPro" id="IPR003593">
    <property type="entry name" value="AAA+_ATPase"/>
</dbReference>
<dbReference type="Pfam" id="PF00005">
    <property type="entry name" value="ABC_tran"/>
    <property type="match status" value="2"/>
</dbReference>
<evidence type="ECO:0000256" key="4">
    <source>
        <dbReference type="SAM" id="MobiDB-lite"/>
    </source>
</evidence>
<name>A0A7Z8JXG1_9CELL</name>
<keyword evidence="1" id="KW-0677">Repeat</keyword>
<feature type="domain" description="ABC transporter" evidence="5">
    <location>
        <begin position="73"/>
        <end position="325"/>
    </location>
</feature>
<evidence type="ECO:0000259" key="5">
    <source>
        <dbReference type="PROSITE" id="PS50893"/>
    </source>
</evidence>
<evidence type="ECO:0000256" key="3">
    <source>
        <dbReference type="ARBA" id="ARBA00022840"/>
    </source>
</evidence>
<dbReference type="AlphaFoldDB" id="A0A7Z8JXG1"/>
<dbReference type="EMBL" id="SZYE01000124">
    <property type="protein sequence ID" value="TKR22944.1"/>
    <property type="molecule type" value="Genomic_DNA"/>
</dbReference>
<dbReference type="InterPro" id="IPR050611">
    <property type="entry name" value="ABCF"/>
</dbReference>
<sequence>MPCLRGRSSAGGARAANRSRPCPLAAYRRHHADLTGPESPSRLPADPRGPSRARRQPVVIPVSALPPAPTPVLRAVGLSRAYGDRRVLTDLSVAVDPGHRLGLVGENGIGKSTLLRLLAGVEEPDAGEVHRPADLVHLAQEPPFGPDATVDDVLGAALAEVRAVAVALEDAAAALAGDDPAAAGRYDRALARAEAVGVWDADARAQRVLAGLGLGGVDPARPSGTLSGGQRSRLALAAVLVRRPRAVLLDEPTNHLDDDAADFLAGALAGLPGAVVLASHDRVFLDEVCTEVLDLDPVLGGPRVVGGRYADYRRARQVARERWQERWAAEQDEVAGLRAALGEGGAARTPAPGREMADRNKMAYGRAGDRVEQQVSRRVRDARRRLDEIEAGPVPRPPRPLRFRGRLTGGGRGDGAALAVHGAEVPGRLRVDALEVHRDTALLVTGPNGSGKSTLLHLLAGDLVPAAGTVRRAQDVRVALLEQDVGLADDARTPRAVYELVTGGDPGAVPLAELGLVAARDVDRPLRELSVGQRRRVVLALLVAQAPEVLLLDEPTNHISLALADELADALRTAPGAVVVASHDRWLRRTWHGTTAEVLDGRLRVGGGS</sequence>
<dbReference type="InterPro" id="IPR003439">
    <property type="entry name" value="ABC_transporter-like_ATP-bd"/>
</dbReference>
<keyword evidence="3 6" id="KW-0067">ATP-binding</keyword>
<dbReference type="OrthoDB" id="4797497at2"/>
<accession>A0A7Z8JXG1</accession>
<evidence type="ECO:0000256" key="1">
    <source>
        <dbReference type="ARBA" id="ARBA00022737"/>
    </source>
</evidence>
<keyword evidence="2" id="KW-0547">Nucleotide-binding</keyword>